<protein>
    <recommendedName>
        <fullName evidence="1">KIB1-4 beta-propeller domain-containing protein</fullName>
    </recommendedName>
</protein>
<reference evidence="2" key="1">
    <citation type="journal article" date="2018" name="DNA Res.">
        <title>Multiple hybrid de novo genome assembly of finger millet, an orphan allotetraploid crop.</title>
        <authorList>
            <person name="Hatakeyama M."/>
            <person name="Aluri S."/>
            <person name="Balachadran M.T."/>
            <person name="Sivarajan S.R."/>
            <person name="Patrignani A."/>
            <person name="Gruter S."/>
            <person name="Poveda L."/>
            <person name="Shimizu-Inatsugi R."/>
            <person name="Baeten J."/>
            <person name="Francoijs K.J."/>
            <person name="Nataraja K.N."/>
            <person name="Reddy Y.A.N."/>
            <person name="Phadnis S."/>
            <person name="Ravikumar R.L."/>
            <person name="Schlapbach R."/>
            <person name="Sreeman S.M."/>
            <person name="Shimizu K.K."/>
        </authorList>
    </citation>
    <scope>NUCLEOTIDE SEQUENCE</scope>
</reference>
<dbReference type="PANTHER" id="PTHR33800">
    <property type="entry name" value="OS06G0113600 PROTEIN"/>
    <property type="match status" value="1"/>
</dbReference>
<evidence type="ECO:0000313" key="2">
    <source>
        <dbReference type="EMBL" id="GJN29887.1"/>
    </source>
</evidence>
<feature type="domain" description="KIB1-4 beta-propeller" evidence="1">
    <location>
        <begin position="54"/>
        <end position="299"/>
    </location>
</feature>
<sequence length="344" mass="39047">MPPLPHTHPNPHSALLPPLLVRPNVRVRAPHLPSSCDGQKLRTCQVIDPANPNTALRCQIPQETLQKKHFAGFSYGQLICGRHKDCLVVDVFTGSRVSPPRLPFSEDTDFYCGVLTAPLTSPNSHLLICAQSNGNPYSCHYSFLDWQVGSDSWSELRLDDSRIDQIVDFNGHLIAMDYHQRLYTVSLAPNLGLQEISTVWWDDMNECPFLRPWLVVCGNMLLIVDHYISFLFGAPVIYKAYRLNMSTTPATWVEVKKLENYSLFIGADVRSPLFSCKSPGRWGGRSNCLYYAHDIQPWSLHGLGNEADAVWDGSNDPDLVFKRNWYGQLQPFWLYPSMFYTDGQ</sequence>
<evidence type="ECO:0000313" key="3">
    <source>
        <dbReference type="Proteomes" id="UP001054889"/>
    </source>
</evidence>
<dbReference type="Pfam" id="PF03478">
    <property type="entry name" value="Beta-prop_KIB1-4"/>
    <property type="match status" value="1"/>
</dbReference>
<dbReference type="Proteomes" id="UP001054889">
    <property type="component" value="Unassembled WGS sequence"/>
</dbReference>
<dbReference type="InterPro" id="IPR005174">
    <property type="entry name" value="KIB1-4_b-propeller"/>
</dbReference>
<gene>
    <name evidence="2" type="primary">gb18149</name>
    <name evidence="2" type="ORF">PR202_gb18149</name>
</gene>
<organism evidence="2 3">
    <name type="scientific">Eleusine coracana subsp. coracana</name>
    <dbReference type="NCBI Taxonomy" id="191504"/>
    <lineage>
        <taxon>Eukaryota</taxon>
        <taxon>Viridiplantae</taxon>
        <taxon>Streptophyta</taxon>
        <taxon>Embryophyta</taxon>
        <taxon>Tracheophyta</taxon>
        <taxon>Spermatophyta</taxon>
        <taxon>Magnoliopsida</taxon>
        <taxon>Liliopsida</taxon>
        <taxon>Poales</taxon>
        <taxon>Poaceae</taxon>
        <taxon>PACMAD clade</taxon>
        <taxon>Chloridoideae</taxon>
        <taxon>Cynodonteae</taxon>
        <taxon>Eleusininae</taxon>
        <taxon>Eleusine</taxon>
    </lineage>
</organism>
<dbReference type="EMBL" id="BQKI01000081">
    <property type="protein sequence ID" value="GJN29887.1"/>
    <property type="molecule type" value="Genomic_DNA"/>
</dbReference>
<reference evidence="2" key="2">
    <citation type="submission" date="2021-12" db="EMBL/GenBank/DDBJ databases">
        <title>Resequencing data analysis of finger millet.</title>
        <authorList>
            <person name="Hatakeyama M."/>
            <person name="Aluri S."/>
            <person name="Balachadran M.T."/>
            <person name="Sivarajan S.R."/>
            <person name="Poveda L."/>
            <person name="Shimizu-Inatsugi R."/>
            <person name="Schlapbach R."/>
            <person name="Sreeman S.M."/>
            <person name="Shimizu K.K."/>
        </authorList>
    </citation>
    <scope>NUCLEOTIDE SEQUENCE</scope>
</reference>
<keyword evidence="3" id="KW-1185">Reference proteome</keyword>
<proteinExistence type="predicted"/>
<accession>A0AAV5F5E2</accession>
<dbReference type="AlphaFoldDB" id="A0AAV5F5E2"/>
<comment type="caution">
    <text evidence="2">The sequence shown here is derived from an EMBL/GenBank/DDBJ whole genome shotgun (WGS) entry which is preliminary data.</text>
</comment>
<evidence type="ECO:0000259" key="1">
    <source>
        <dbReference type="Pfam" id="PF03478"/>
    </source>
</evidence>
<dbReference type="PANTHER" id="PTHR33800:SF3">
    <property type="entry name" value="OS06G0111200 PROTEIN"/>
    <property type="match status" value="1"/>
</dbReference>
<name>A0AAV5F5E2_ELECO</name>